<reference evidence="1" key="1">
    <citation type="journal article" date="2013" name="Environ. Microbiol.">
        <title>Microbiota from the distal guts of lean and obese adolescents exhibit partial functional redundancy besides clear differences in community structure.</title>
        <authorList>
            <person name="Ferrer M."/>
            <person name="Ruiz A."/>
            <person name="Lanza F."/>
            <person name="Haange S.B."/>
            <person name="Oberbach A."/>
            <person name="Till H."/>
            <person name="Bargiela R."/>
            <person name="Campoy C."/>
            <person name="Segura M.T."/>
            <person name="Richter M."/>
            <person name="von Bergen M."/>
            <person name="Seifert J."/>
            <person name="Suarez A."/>
        </authorList>
    </citation>
    <scope>NUCLEOTIDE SEQUENCE</scope>
</reference>
<accession>K1T1M7</accession>
<name>K1T1M7_9ZZZZ</name>
<dbReference type="EMBL" id="AJWZ01003954">
    <property type="protein sequence ID" value="EKC66802.1"/>
    <property type="molecule type" value="Genomic_DNA"/>
</dbReference>
<dbReference type="Gene3D" id="2.40.50.100">
    <property type="match status" value="1"/>
</dbReference>
<gene>
    <name evidence="1" type="ORF">OBE_05754</name>
</gene>
<proteinExistence type="predicted"/>
<protein>
    <submittedName>
        <fullName evidence="1">Secretion protein HlyD</fullName>
    </submittedName>
</protein>
<sequence length="71" mass="7865">MLLMSRQPLVLQGQVEATEIRISGKLPGRVDSFLVQEGDWVKAGDTLVVINSPTIEAKYRQVNALEQVAQE</sequence>
<feature type="non-terminal residue" evidence="1">
    <location>
        <position position="71"/>
    </location>
</feature>
<dbReference type="SUPFAM" id="SSF111369">
    <property type="entry name" value="HlyD-like secretion proteins"/>
    <property type="match status" value="1"/>
</dbReference>
<evidence type="ECO:0000313" key="1">
    <source>
        <dbReference type="EMBL" id="EKC66802.1"/>
    </source>
</evidence>
<dbReference type="PANTHER" id="PTHR30438">
    <property type="entry name" value="36 KDA ANTIGEN-RELATED"/>
    <property type="match status" value="1"/>
</dbReference>
<dbReference type="PANTHER" id="PTHR30438:SF1">
    <property type="entry name" value="36 KDA ANTIGEN"/>
    <property type="match status" value="1"/>
</dbReference>
<comment type="caution">
    <text evidence="1">The sequence shown here is derived from an EMBL/GenBank/DDBJ whole genome shotgun (WGS) entry which is preliminary data.</text>
</comment>
<organism evidence="1">
    <name type="scientific">human gut metagenome</name>
    <dbReference type="NCBI Taxonomy" id="408170"/>
    <lineage>
        <taxon>unclassified sequences</taxon>
        <taxon>metagenomes</taxon>
        <taxon>organismal metagenomes</taxon>
    </lineage>
</organism>
<dbReference type="AlphaFoldDB" id="K1T1M7"/>